<gene>
    <name evidence="1" type="ORF">HPB50_016288</name>
</gene>
<name>A0ACB7RRC0_HYAAI</name>
<accession>A0ACB7RRC0</accession>
<sequence length="115" mass="13457">MSQDWLKGNVRLALWKNSTLQGKPLIQRWAEQSAAHMEAPKPTHAYVEYKDGDKAIVSVRLIKYYRPKDVDDLARNKLVYWRKSSKGYMSEDYYRGDIVMLAYVQALCTRNIGER</sequence>
<evidence type="ECO:0000313" key="1">
    <source>
        <dbReference type="EMBL" id="KAH6924357.1"/>
    </source>
</evidence>
<proteinExistence type="predicted"/>
<keyword evidence="2" id="KW-1185">Reference proteome</keyword>
<dbReference type="Proteomes" id="UP000821845">
    <property type="component" value="Chromosome 8"/>
</dbReference>
<protein>
    <submittedName>
        <fullName evidence="1">Uncharacterized protein</fullName>
    </submittedName>
</protein>
<organism evidence="1 2">
    <name type="scientific">Hyalomma asiaticum</name>
    <name type="common">Tick</name>
    <dbReference type="NCBI Taxonomy" id="266040"/>
    <lineage>
        <taxon>Eukaryota</taxon>
        <taxon>Metazoa</taxon>
        <taxon>Ecdysozoa</taxon>
        <taxon>Arthropoda</taxon>
        <taxon>Chelicerata</taxon>
        <taxon>Arachnida</taxon>
        <taxon>Acari</taxon>
        <taxon>Parasitiformes</taxon>
        <taxon>Ixodida</taxon>
        <taxon>Ixodoidea</taxon>
        <taxon>Ixodidae</taxon>
        <taxon>Hyalomminae</taxon>
        <taxon>Hyalomma</taxon>
    </lineage>
</organism>
<comment type="caution">
    <text evidence="1">The sequence shown here is derived from an EMBL/GenBank/DDBJ whole genome shotgun (WGS) entry which is preliminary data.</text>
</comment>
<evidence type="ECO:0000313" key="2">
    <source>
        <dbReference type="Proteomes" id="UP000821845"/>
    </source>
</evidence>
<dbReference type="EMBL" id="CM023488">
    <property type="protein sequence ID" value="KAH6924357.1"/>
    <property type="molecule type" value="Genomic_DNA"/>
</dbReference>
<reference evidence="1" key="1">
    <citation type="submission" date="2020-05" db="EMBL/GenBank/DDBJ databases">
        <title>Large-scale comparative analyses of tick genomes elucidate their genetic diversity and vector capacities.</title>
        <authorList>
            <person name="Jia N."/>
            <person name="Wang J."/>
            <person name="Shi W."/>
            <person name="Du L."/>
            <person name="Sun Y."/>
            <person name="Zhan W."/>
            <person name="Jiang J."/>
            <person name="Wang Q."/>
            <person name="Zhang B."/>
            <person name="Ji P."/>
            <person name="Sakyi L.B."/>
            <person name="Cui X."/>
            <person name="Yuan T."/>
            <person name="Jiang B."/>
            <person name="Yang W."/>
            <person name="Lam T.T.-Y."/>
            <person name="Chang Q."/>
            <person name="Ding S."/>
            <person name="Wang X."/>
            <person name="Zhu J."/>
            <person name="Ruan X."/>
            <person name="Zhao L."/>
            <person name="Wei J."/>
            <person name="Que T."/>
            <person name="Du C."/>
            <person name="Cheng J."/>
            <person name="Dai P."/>
            <person name="Han X."/>
            <person name="Huang E."/>
            <person name="Gao Y."/>
            <person name="Liu J."/>
            <person name="Shao H."/>
            <person name="Ye R."/>
            <person name="Li L."/>
            <person name="Wei W."/>
            <person name="Wang X."/>
            <person name="Wang C."/>
            <person name="Yang T."/>
            <person name="Huo Q."/>
            <person name="Li W."/>
            <person name="Guo W."/>
            <person name="Chen H."/>
            <person name="Zhou L."/>
            <person name="Ni X."/>
            <person name="Tian J."/>
            <person name="Zhou Y."/>
            <person name="Sheng Y."/>
            <person name="Liu T."/>
            <person name="Pan Y."/>
            <person name="Xia L."/>
            <person name="Li J."/>
            <person name="Zhao F."/>
            <person name="Cao W."/>
        </authorList>
    </citation>
    <scope>NUCLEOTIDE SEQUENCE</scope>
    <source>
        <strain evidence="1">Hyas-2018</strain>
    </source>
</reference>